<dbReference type="Proteomes" id="UP001432202">
    <property type="component" value="Chromosome"/>
</dbReference>
<dbReference type="AlphaFoldDB" id="A0AAX4L106"/>
<sequence length="309" mass="33659">MIGLSSKDLNELLKAEIAVSAVKEAFKLHYQKKILQPQRLVMTIKGNWWGLMPSSTDYSFVTKIVNVIPKNKDKGLPSVQGIVILMSPDTGEPLAIMDGTTLTAIRTAAASILSTEIVMKTRSIGNLGIIGAGTEAYYHAKLSLEYFKIQKLLVSARKSHFELAKSMGGEAVDLDTLLKNSDVIFSTTSSSTPVVLGRYLKDTFHVASIGAHTPDAREIDDETIVKIRSYLVDSLEAVSKESGDYIIPSQKGLLKNKVIKEIGEIIDKGLEVERPSIFKTVGISAEDNITAYVAYQEAIKKGIGINVSI</sequence>
<organism evidence="1 2">
    <name type="scientific">Sulfolobus tengchongensis</name>
    <dbReference type="NCBI Taxonomy" id="207809"/>
    <lineage>
        <taxon>Archaea</taxon>
        <taxon>Thermoproteota</taxon>
        <taxon>Thermoprotei</taxon>
        <taxon>Sulfolobales</taxon>
        <taxon>Sulfolobaceae</taxon>
        <taxon>Sulfolobus</taxon>
    </lineage>
</organism>
<dbReference type="PANTHER" id="PTHR13812">
    <property type="entry name" value="KETIMINE REDUCTASE MU-CRYSTALLIN"/>
    <property type="match status" value="1"/>
</dbReference>
<evidence type="ECO:0000313" key="2">
    <source>
        <dbReference type="Proteomes" id="UP001432202"/>
    </source>
</evidence>
<evidence type="ECO:0000313" key="1">
    <source>
        <dbReference type="EMBL" id="WWQ60096.1"/>
    </source>
</evidence>
<gene>
    <name evidence="1" type="ORF">V6M85_11670</name>
</gene>
<dbReference type="PIRSF" id="PIRSF001439">
    <property type="entry name" value="CryM"/>
    <property type="match status" value="1"/>
</dbReference>
<dbReference type="EMBL" id="CP146016">
    <property type="protein sequence ID" value="WWQ60096.1"/>
    <property type="molecule type" value="Genomic_DNA"/>
</dbReference>
<dbReference type="GO" id="GO:0005737">
    <property type="term" value="C:cytoplasm"/>
    <property type="evidence" value="ECO:0007669"/>
    <property type="project" value="TreeGrafter"/>
</dbReference>
<dbReference type="RefSeq" id="WP_338600287.1">
    <property type="nucleotide sequence ID" value="NZ_CP146016.1"/>
</dbReference>
<dbReference type="Gene3D" id="3.40.50.720">
    <property type="entry name" value="NAD(P)-binding Rossmann-like Domain"/>
    <property type="match status" value="1"/>
</dbReference>
<dbReference type="InterPro" id="IPR036291">
    <property type="entry name" value="NAD(P)-bd_dom_sf"/>
</dbReference>
<dbReference type="InterPro" id="IPR023401">
    <property type="entry name" value="ODC_N"/>
</dbReference>
<dbReference type="Gene3D" id="3.30.1780.10">
    <property type="entry name" value="ornithine cyclodeaminase, domain 1"/>
    <property type="match status" value="1"/>
</dbReference>
<dbReference type="Pfam" id="PF02423">
    <property type="entry name" value="OCD_Mu_crystall"/>
    <property type="match status" value="1"/>
</dbReference>
<protein>
    <submittedName>
        <fullName evidence="1">Ornithine cyclodeaminase family protein</fullName>
    </submittedName>
</protein>
<dbReference type="SUPFAM" id="SSF51735">
    <property type="entry name" value="NAD(P)-binding Rossmann-fold domains"/>
    <property type="match status" value="1"/>
</dbReference>
<keyword evidence="2" id="KW-1185">Reference proteome</keyword>
<proteinExistence type="predicted"/>
<dbReference type="InterPro" id="IPR003462">
    <property type="entry name" value="ODC_Mu_crystall"/>
</dbReference>
<dbReference type="GeneID" id="89337437"/>
<dbReference type="PANTHER" id="PTHR13812:SF19">
    <property type="entry name" value="KETIMINE REDUCTASE MU-CRYSTALLIN"/>
    <property type="match status" value="1"/>
</dbReference>
<name>A0AAX4L106_9CREN</name>
<reference evidence="1 2" key="1">
    <citation type="submission" date="2024-02" db="EMBL/GenBank/DDBJ databases">
        <title>STSV induces naive adaptation in Sulfolobus.</title>
        <authorList>
            <person name="Xiang X."/>
            <person name="Song M."/>
        </authorList>
    </citation>
    <scope>NUCLEOTIDE SEQUENCE [LARGE SCALE GENOMIC DNA]</scope>
    <source>
        <strain evidence="1 2">RT2</strain>
    </source>
</reference>
<accession>A0AAX4L106</accession>